<reference evidence="2" key="1">
    <citation type="journal article" date="2009" name="Rice">
        <title>De Novo Next Generation Sequencing of Plant Genomes.</title>
        <authorList>
            <person name="Rounsley S."/>
            <person name="Marri P.R."/>
            <person name="Yu Y."/>
            <person name="He R."/>
            <person name="Sisneros N."/>
            <person name="Goicoechea J.L."/>
            <person name="Lee S.J."/>
            <person name="Angelova A."/>
            <person name="Kudrna D."/>
            <person name="Luo M."/>
            <person name="Affourtit J."/>
            <person name="Desany B."/>
            <person name="Knight J."/>
            <person name="Niazi F."/>
            <person name="Egholm M."/>
            <person name="Wing R.A."/>
        </authorList>
    </citation>
    <scope>NUCLEOTIDE SEQUENCE [LARGE SCALE GENOMIC DNA]</scope>
    <source>
        <strain evidence="2">cv. IRGC 105608</strain>
    </source>
</reference>
<reference evidence="2" key="2">
    <citation type="submission" date="2015-03" db="UniProtKB">
        <authorList>
            <consortium name="EnsemblPlants"/>
        </authorList>
    </citation>
    <scope>IDENTIFICATION</scope>
</reference>
<feature type="region of interest" description="Disordered" evidence="1">
    <location>
        <begin position="1"/>
        <end position="40"/>
    </location>
</feature>
<name>A0A0D3FVN8_9ORYZ</name>
<protein>
    <submittedName>
        <fullName evidence="2">Uncharacterized protein</fullName>
    </submittedName>
</protein>
<dbReference type="HOGENOM" id="CLU_103129_0_0_1"/>
<feature type="region of interest" description="Disordered" evidence="1">
    <location>
        <begin position="69"/>
        <end position="145"/>
    </location>
</feature>
<evidence type="ECO:0000256" key="1">
    <source>
        <dbReference type="SAM" id="MobiDB-lite"/>
    </source>
</evidence>
<keyword evidence="3" id="KW-1185">Reference proteome</keyword>
<evidence type="ECO:0000313" key="3">
    <source>
        <dbReference type="Proteomes" id="UP000026960"/>
    </source>
</evidence>
<feature type="compositionally biased region" description="Basic and acidic residues" evidence="1">
    <location>
        <begin position="129"/>
        <end position="139"/>
    </location>
</feature>
<feature type="compositionally biased region" description="Basic and acidic residues" evidence="1">
    <location>
        <begin position="1"/>
        <end position="11"/>
    </location>
</feature>
<feature type="compositionally biased region" description="Low complexity" evidence="1">
    <location>
        <begin position="12"/>
        <end position="25"/>
    </location>
</feature>
<evidence type="ECO:0000313" key="2">
    <source>
        <dbReference type="EnsemblPlants" id="OBART04G12030.1"/>
    </source>
</evidence>
<feature type="compositionally biased region" description="Polar residues" evidence="1">
    <location>
        <begin position="86"/>
        <end position="112"/>
    </location>
</feature>
<dbReference type="Gramene" id="OBART04G12030.1">
    <property type="protein sequence ID" value="OBART04G12030.1"/>
    <property type="gene ID" value="OBART04G12030"/>
</dbReference>
<dbReference type="Proteomes" id="UP000026960">
    <property type="component" value="Chromosome 4"/>
</dbReference>
<sequence length="235" mass="26211">MNESSVHEWGRRAATPRRPAWPSRAVGEAGADLQHRRPRGGERLVLAHGLRLRSDLTLAPRAARLDLPRPFRPRRLPQPLVVAGQDKTSGSDSPPSCAPTRTSWASASSSPHRTWRPSRSSNGSGGGHEPSKEQRHRQDFVTTRRHGGRGVLQYLQRWVNPWIPALRDFRKNNSWSTPSNPSMSSRRTVVQIPAPAPRLKRRQIWWQAGIRFKKKTMIALRFAGGVVAASSGSPS</sequence>
<accession>A0A0D3FVN8</accession>
<dbReference type="AlphaFoldDB" id="A0A0D3FVN8"/>
<dbReference type="PaxDb" id="65489-OBART04G12030.1"/>
<proteinExistence type="predicted"/>
<dbReference type="EnsemblPlants" id="OBART04G12030.1">
    <property type="protein sequence ID" value="OBART04G12030.1"/>
    <property type="gene ID" value="OBART04G12030"/>
</dbReference>
<organism evidence="2">
    <name type="scientific">Oryza barthii</name>
    <dbReference type="NCBI Taxonomy" id="65489"/>
    <lineage>
        <taxon>Eukaryota</taxon>
        <taxon>Viridiplantae</taxon>
        <taxon>Streptophyta</taxon>
        <taxon>Embryophyta</taxon>
        <taxon>Tracheophyta</taxon>
        <taxon>Spermatophyta</taxon>
        <taxon>Magnoliopsida</taxon>
        <taxon>Liliopsida</taxon>
        <taxon>Poales</taxon>
        <taxon>Poaceae</taxon>
        <taxon>BOP clade</taxon>
        <taxon>Oryzoideae</taxon>
        <taxon>Oryzeae</taxon>
        <taxon>Oryzinae</taxon>
        <taxon>Oryza</taxon>
    </lineage>
</organism>